<protein>
    <submittedName>
        <fullName evidence="1">Uncharacterized protein</fullName>
    </submittedName>
</protein>
<evidence type="ECO:0000313" key="2">
    <source>
        <dbReference type="Proteomes" id="UP000266723"/>
    </source>
</evidence>
<dbReference type="Proteomes" id="UP000266723">
    <property type="component" value="Unassembled WGS sequence"/>
</dbReference>
<reference evidence="1 2" key="1">
    <citation type="journal article" date="2020" name="BMC Genomics">
        <title>Intraspecific diversification of the crop wild relative Brassica cretica Lam. using demographic model selection.</title>
        <authorList>
            <person name="Kioukis A."/>
            <person name="Michalopoulou V.A."/>
            <person name="Briers L."/>
            <person name="Pirintsos S."/>
            <person name="Studholme D.J."/>
            <person name="Pavlidis P."/>
            <person name="Sarris P.F."/>
        </authorList>
    </citation>
    <scope>NUCLEOTIDE SEQUENCE [LARGE SCALE GENOMIC DNA]</scope>
    <source>
        <strain evidence="2">cv. PFS-1207/04</strain>
    </source>
</reference>
<accession>A0ABQ7BPL6</accession>
<name>A0ABQ7BPL6_BRACR</name>
<evidence type="ECO:0000313" key="1">
    <source>
        <dbReference type="EMBL" id="KAF3534224.1"/>
    </source>
</evidence>
<dbReference type="EMBL" id="QGKV02001507">
    <property type="protein sequence ID" value="KAF3534224.1"/>
    <property type="molecule type" value="Genomic_DNA"/>
</dbReference>
<sequence length="216" mass="23595">MSSVLLSYEVLEHESLMECIPRKRSPKLRSFSPLLFFPPPLFPPYHLILRLRWNSVVVGTDFRSGGSFPDLERCGAWLVGDEFFGGVGACDSGSSAPLWVHCWSTVAARRGFHRLTWWISHVATRDVESFHRSSSSFLARGAQASLQRRCGFDRVALLVAVSLSSLHLCGGFCESGLGPTQGISVSLAIRSSSSLDGRSSGGIVPNLSHYPIWAVG</sequence>
<comment type="caution">
    <text evidence="1">The sequence shown here is derived from an EMBL/GenBank/DDBJ whole genome shotgun (WGS) entry which is preliminary data.</text>
</comment>
<gene>
    <name evidence="1" type="ORF">DY000_02036680</name>
</gene>
<organism evidence="1 2">
    <name type="scientific">Brassica cretica</name>
    <name type="common">Mustard</name>
    <dbReference type="NCBI Taxonomy" id="69181"/>
    <lineage>
        <taxon>Eukaryota</taxon>
        <taxon>Viridiplantae</taxon>
        <taxon>Streptophyta</taxon>
        <taxon>Embryophyta</taxon>
        <taxon>Tracheophyta</taxon>
        <taxon>Spermatophyta</taxon>
        <taxon>Magnoliopsida</taxon>
        <taxon>eudicotyledons</taxon>
        <taxon>Gunneridae</taxon>
        <taxon>Pentapetalae</taxon>
        <taxon>rosids</taxon>
        <taxon>malvids</taxon>
        <taxon>Brassicales</taxon>
        <taxon>Brassicaceae</taxon>
        <taxon>Brassiceae</taxon>
        <taxon>Brassica</taxon>
    </lineage>
</organism>
<keyword evidence="2" id="KW-1185">Reference proteome</keyword>
<proteinExistence type="predicted"/>